<evidence type="ECO:0000259" key="10">
    <source>
        <dbReference type="PROSITE" id="PS51278"/>
    </source>
</evidence>
<evidence type="ECO:0000313" key="11">
    <source>
        <dbReference type="EMBL" id="OOQ58064.1"/>
    </source>
</evidence>
<comment type="pathway">
    <text evidence="1">Amino-acid biosynthesis; L-asparagine biosynthesis; L-asparagine from L-aspartate (L-Gln route): step 1/1.</text>
</comment>
<evidence type="ECO:0000256" key="3">
    <source>
        <dbReference type="ARBA" id="ARBA00012737"/>
    </source>
</evidence>
<dbReference type="CDD" id="cd01991">
    <property type="entry name" value="Asn_synthase_B_C"/>
    <property type="match status" value="1"/>
</dbReference>
<dbReference type="GO" id="GO:0006529">
    <property type="term" value="P:asparagine biosynthetic process"/>
    <property type="evidence" value="ECO:0007669"/>
    <property type="project" value="UniProtKB-KW"/>
</dbReference>
<dbReference type="SUPFAM" id="SSF52402">
    <property type="entry name" value="Adenine nucleotide alpha hydrolases-like"/>
    <property type="match status" value="1"/>
</dbReference>
<dbReference type="Pfam" id="PF00733">
    <property type="entry name" value="Asn_synthase"/>
    <property type="match status" value="1"/>
</dbReference>
<dbReference type="PANTHER" id="PTHR43284:SF1">
    <property type="entry name" value="ASPARAGINE SYNTHETASE"/>
    <property type="match status" value="1"/>
</dbReference>
<dbReference type="AlphaFoldDB" id="A0A1S9PAR3"/>
<dbReference type="InterPro" id="IPR029055">
    <property type="entry name" value="Ntn_hydrolases_N"/>
</dbReference>
<evidence type="ECO:0000256" key="2">
    <source>
        <dbReference type="ARBA" id="ARBA00005752"/>
    </source>
</evidence>
<dbReference type="RefSeq" id="WP_078349792.1">
    <property type="nucleotide sequence ID" value="NZ_MBTF01000034.1"/>
</dbReference>
<dbReference type="EMBL" id="MBTF01000034">
    <property type="protein sequence ID" value="OOQ58064.1"/>
    <property type="molecule type" value="Genomic_DNA"/>
</dbReference>
<dbReference type="Pfam" id="PF13537">
    <property type="entry name" value="GATase_7"/>
    <property type="match status" value="1"/>
</dbReference>
<dbReference type="STRING" id="1792845.BC343_10410"/>
<evidence type="ECO:0000256" key="5">
    <source>
        <dbReference type="ARBA" id="ARBA00022840"/>
    </source>
</evidence>
<evidence type="ECO:0000256" key="1">
    <source>
        <dbReference type="ARBA" id="ARBA00005187"/>
    </source>
</evidence>
<comment type="caution">
    <text evidence="11">The sequence shown here is derived from an EMBL/GenBank/DDBJ whole genome shotgun (WGS) entry which is preliminary data.</text>
</comment>
<feature type="binding site" evidence="9">
    <location>
        <begin position="362"/>
        <end position="363"/>
    </location>
    <ligand>
        <name>ATP</name>
        <dbReference type="ChEBI" id="CHEBI:30616"/>
    </ligand>
</feature>
<gene>
    <name evidence="11" type="ORF">BC343_10410</name>
</gene>
<evidence type="ECO:0000256" key="7">
    <source>
        <dbReference type="ARBA" id="ARBA00048741"/>
    </source>
</evidence>
<feature type="binding site" evidence="9">
    <location>
        <position position="290"/>
    </location>
    <ligand>
        <name>ATP</name>
        <dbReference type="ChEBI" id="CHEBI:30616"/>
    </ligand>
</feature>
<accession>A0A1S9PAR3</accession>
<dbReference type="PROSITE" id="PS51278">
    <property type="entry name" value="GATASE_TYPE_2"/>
    <property type="match status" value="1"/>
</dbReference>
<feature type="binding site" evidence="9">
    <location>
        <position position="103"/>
    </location>
    <ligand>
        <name>L-glutamine</name>
        <dbReference type="ChEBI" id="CHEBI:58359"/>
    </ligand>
</feature>
<keyword evidence="8" id="KW-0061">Asparagine biosynthesis</keyword>
<sequence>MCRIAGIVTNHFNEEIAGRQVTAMCNAMQHGGPDDAGLYTDVALGIAFGHRRLSIIDLSTNGHQPKADSQNLARITFNGEIYNYRELRSQLVKAGAVFTSETDTEVILQAYLHWGTAAFAALKGMFAFALYDARQQAVYLVRDSAGIKPLYYSTQNGQFIFASEIRAFNAAGFNLAADERWPAWLLAYGHIPEPFTTLNGVFSLPKGHYLCRQKNGRTELKQYITDTTLIKITTAAEAKQGIAASLQSAVTRQLISDAPIGVFLSGGIDSSILSLLASATAETQLKTISIFFDERQYDERQYQQAIIEKIPGQNFNHLVTAADFEELFPQVLKAMDMPTIDGINSWFISKYAHDGGLKAVLSGIGADELYGGYASFGRIKLIQYLRNLPRAALKSFSKIALNNYKRIAYLAYDHPAADYLFLRGLFPFADIARILDISQRQLKDILFGENTPLIRSPYNGELASWFETNFYMQNQLLRDTDVMSMSHGLEVRVPFLDEDFRHFTAQVDAGLKFNNGRPKQLLIDSFSNILPEAVWNRPKMGFSFPLTQWMRNHTNVSNEGLYQGKFAKEAIRDFKAGKLHWSKAYALYQIQKHG</sequence>
<dbReference type="GO" id="GO:0005524">
    <property type="term" value="F:ATP binding"/>
    <property type="evidence" value="ECO:0007669"/>
    <property type="project" value="UniProtKB-KW"/>
</dbReference>
<dbReference type="InterPro" id="IPR017932">
    <property type="entry name" value="GATase_2_dom"/>
</dbReference>
<dbReference type="OrthoDB" id="9763290at2"/>
<proteinExistence type="inferred from homology"/>
<evidence type="ECO:0000256" key="8">
    <source>
        <dbReference type="PIRSR" id="PIRSR001589-1"/>
    </source>
</evidence>
<keyword evidence="8" id="KW-0028">Amino-acid biosynthesis</keyword>
<dbReference type="Gene3D" id="3.40.50.620">
    <property type="entry name" value="HUPs"/>
    <property type="match status" value="2"/>
</dbReference>
<dbReference type="GO" id="GO:0004066">
    <property type="term" value="F:asparagine synthase (glutamine-hydrolyzing) activity"/>
    <property type="evidence" value="ECO:0007669"/>
    <property type="project" value="UniProtKB-EC"/>
</dbReference>
<dbReference type="InterPro" id="IPR033738">
    <property type="entry name" value="AsnB_N"/>
</dbReference>
<dbReference type="NCBIfam" id="TIGR01536">
    <property type="entry name" value="asn_synth_AEB"/>
    <property type="match status" value="1"/>
</dbReference>
<keyword evidence="5 9" id="KW-0067">ATP-binding</keyword>
<feature type="domain" description="Glutamine amidotransferase type-2" evidence="10">
    <location>
        <begin position="2"/>
        <end position="215"/>
    </location>
</feature>
<dbReference type="Proteomes" id="UP000189739">
    <property type="component" value="Unassembled WGS sequence"/>
</dbReference>
<dbReference type="CDD" id="cd00712">
    <property type="entry name" value="AsnB"/>
    <property type="match status" value="1"/>
</dbReference>
<dbReference type="InterPro" id="IPR051786">
    <property type="entry name" value="ASN_synthetase/amidase"/>
</dbReference>
<organism evidence="11 12">
    <name type="scientific">Mucilaginibacter pedocola</name>
    <dbReference type="NCBI Taxonomy" id="1792845"/>
    <lineage>
        <taxon>Bacteria</taxon>
        <taxon>Pseudomonadati</taxon>
        <taxon>Bacteroidota</taxon>
        <taxon>Sphingobacteriia</taxon>
        <taxon>Sphingobacteriales</taxon>
        <taxon>Sphingobacteriaceae</taxon>
        <taxon>Mucilaginibacter</taxon>
    </lineage>
</organism>
<name>A0A1S9PAR3_9SPHI</name>
<dbReference type="PANTHER" id="PTHR43284">
    <property type="entry name" value="ASPARAGINE SYNTHETASE (GLUTAMINE-HYDROLYZING)"/>
    <property type="match status" value="1"/>
</dbReference>
<dbReference type="Gene3D" id="3.60.20.10">
    <property type="entry name" value="Glutamine Phosphoribosylpyrophosphate, subunit 1, domain 1"/>
    <property type="match status" value="1"/>
</dbReference>
<dbReference type="EC" id="6.3.5.4" evidence="3"/>
<dbReference type="InterPro" id="IPR014729">
    <property type="entry name" value="Rossmann-like_a/b/a_fold"/>
</dbReference>
<evidence type="ECO:0000256" key="9">
    <source>
        <dbReference type="PIRSR" id="PIRSR001589-2"/>
    </source>
</evidence>
<evidence type="ECO:0000256" key="4">
    <source>
        <dbReference type="ARBA" id="ARBA00022741"/>
    </source>
</evidence>
<comment type="catalytic activity">
    <reaction evidence="7">
        <text>L-aspartate + L-glutamine + ATP + H2O = L-asparagine + L-glutamate + AMP + diphosphate + H(+)</text>
        <dbReference type="Rhea" id="RHEA:12228"/>
        <dbReference type="ChEBI" id="CHEBI:15377"/>
        <dbReference type="ChEBI" id="CHEBI:15378"/>
        <dbReference type="ChEBI" id="CHEBI:29985"/>
        <dbReference type="ChEBI" id="CHEBI:29991"/>
        <dbReference type="ChEBI" id="CHEBI:30616"/>
        <dbReference type="ChEBI" id="CHEBI:33019"/>
        <dbReference type="ChEBI" id="CHEBI:58048"/>
        <dbReference type="ChEBI" id="CHEBI:58359"/>
        <dbReference type="ChEBI" id="CHEBI:456215"/>
        <dbReference type="EC" id="6.3.5.4"/>
    </reaction>
</comment>
<dbReference type="SUPFAM" id="SSF56235">
    <property type="entry name" value="N-terminal nucleophile aminohydrolases (Ntn hydrolases)"/>
    <property type="match status" value="1"/>
</dbReference>
<evidence type="ECO:0000313" key="12">
    <source>
        <dbReference type="Proteomes" id="UP000189739"/>
    </source>
</evidence>
<reference evidence="11 12" key="1">
    <citation type="submission" date="2016-07" db="EMBL/GenBank/DDBJ databases">
        <title>Genomic analysis of zinc-resistant bacterium Mucilaginibacter pedocola TBZ30.</title>
        <authorList>
            <person name="Huang J."/>
            <person name="Tang J."/>
        </authorList>
    </citation>
    <scope>NUCLEOTIDE SEQUENCE [LARGE SCALE GENOMIC DNA]</scope>
    <source>
        <strain evidence="11 12">TBZ30</strain>
    </source>
</reference>
<keyword evidence="12" id="KW-1185">Reference proteome</keyword>
<dbReference type="PIRSF" id="PIRSF001589">
    <property type="entry name" value="Asn_synthetase_glu-h"/>
    <property type="match status" value="1"/>
</dbReference>
<dbReference type="InterPro" id="IPR001962">
    <property type="entry name" value="Asn_synthase"/>
</dbReference>
<keyword evidence="6 8" id="KW-0315">Glutamine amidotransferase</keyword>
<comment type="similarity">
    <text evidence="2">Belongs to the asparagine synthetase family.</text>
</comment>
<dbReference type="InterPro" id="IPR006426">
    <property type="entry name" value="Asn_synth_AEB"/>
</dbReference>
<feature type="active site" description="For GATase activity" evidence="8">
    <location>
        <position position="2"/>
    </location>
</feature>
<evidence type="ECO:0000256" key="6">
    <source>
        <dbReference type="ARBA" id="ARBA00022962"/>
    </source>
</evidence>
<protein>
    <recommendedName>
        <fullName evidence="3">asparagine synthase (glutamine-hydrolyzing)</fullName>
        <ecNumber evidence="3">6.3.5.4</ecNumber>
    </recommendedName>
</protein>
<keyword evidence="4 9" id="KW-0547">Nucleotide-binding</keyword>